<evidence type="ECO:0000256" key="1">
    <source>
        <dbReference type="ARBA" id="ARBA00001946"/>
    </source>
</evidence>
<dbReference type="EMBL" id="FUHU01000026">
    <property type="protein sequence ID" value="SJM58781.1"/>
    <property type="molecule type" value="Genomic_DNA"/>
</dbReference>
<protein>
    <submittedName>
        <fullName evidence="10">DNA polymerase III subunit epsilon</fullName>
    </submittedName>
</protein>
<dbReference type="InterPro" id="IPR040393">
    <property type="entry name" value="TREX1/2"/>
</dbReference>
<keyword evidence="11" id="KW-1185">Reference proteome</keyword>
<feature type="region of interest" description="Disordered" evidence="8">
    <location>
        <begin position="200"/>
        <end position="219"/>
    </location>
</feature>
<dbReference type="SMART" id="SM00479">
    <property type="entry name" value="EXOIII"/>
    <property type="match status" value="1"/>
</dbReference>
<dbReference type="InterPro" id="IPR012337">
    <property type="entry name" value="RNaseH-like_sf"/>
</dbReference>
<comment type="cofactor">
    <cofactor evidence="1">
        <name>Mg(2+)</name>
        <dbReference type="ChEBI" id="CHEBI:18420"/>
    </cofactor>
</comment>
<feature type="domain" description="Exonuclease" evidence="9">
    <location>
        <begin position="2"/>
        <end position="173"/>
    </location>
</feature>
<comment type="similarity">
    <text evidence="7">Belongs to the exonuclease superfamily. TREX family.</text>
</comment>
<dbReference type="InterPro" id="IPR036397">
    <property type="entry name" value="RNaseH_sf"/>
</dbReference>
<keyword evidence="3" id="KW-0479">Metal-binding</keyword>
<dbReference type="GO" id="GO:0005737">
    <property type="term" value="C:cytoplasm"/>
    <property type="evidence" value="ECO:0007669"/>
    <property type="project" value="TreeGrafter"/>
</dbReference>
<keyword evidence="6" id="KW-0460">Magnesium</keyword>
<evidence type="ECO:0000256" key="7">
    <source>
        <dbReference type="ARBA" id="ARBA00025769"/>
    </source>
</evidence>
<keyword evidence="5" id="KW-0269">Exonuclease</keyword>
<name>A0A1R4FSG7_9MICO</name>
<keyword evidence="4" id="KW-0378">Hydrolase</keyword>
<evidence type="ECO:0000256" key="2">
    <source>
        <dbReference type="ARBA" id="ARBA00022722"/>
    </source>
</evidence>
<dbReference type="AlphaFoldDB" id="A0A1R4FSG7"/>
<accession>A0A1R4FSG7</accession>
<evidence type="ECO:0000259" key="9">
    <source>
        <dbReference type="SMART" id="SM00479"/>
    </source>
</evidence>
<proteinExistence type="inferred from homology"/>
<dbReference type="GO" id="GO:0046872">
    <property type="term" value="F:metal ion binding"/>
    <property type="evidence" value="ECO:0007669"/>
    <property type="project" value="UniProtKB-KW"/>
</dbReference>
<gene>
    <name evidence="10" type="ORF">CZ674_06310</name>
</gene>
<organism evidence="10 11">
    <name type="scientific">Agrococcus casei LMG 22410</name>
    <dbReference type="NCBI Taxonomy" id="1255656"/>
    <lineage>
        <taxon>Bacteria</taxon>
        <taxon>Bacillati</taxon>
        <taxon>Actinomycetota</taxon>
        <taxon>Actinomycetes</taxon>
        <taxon>Micrococcales</taxon>
        <taxon>Microbacteriaceae</taxon>
        <taxon>Agrococcus</taxon>
    </lineage>
</organism>
<dbReference type="GO" id="GO:0006308">
    <property type="term" value="P:DNA catabolic process"/>
    <property type="evidence" value="ECO:0007669"/>
    <property type="project" value="TreeGrafter"/>
</dbReference>
<evidence type="ECO:0000256" key="6">
    <source>
        <dbReference type="ARBA" id="ARBA00022842"/>
    </source>
</evidence>
<evidence type="ECO:0000256" key="3">
    <source>
        <dbReference type="ARBA" id="ARBA00022723"/>
    </source>
</evidence>
<dbReference type="Proteomes" id="UP000195787">
    <property type="component" value="Unassembled WGS sequence"/>
</dbReference>
<dbReference type="NCBIfam" id="NF005927">
    <property type="entry name" value="PRK07942.1"/>
    <property type="match status" value="1"/>
</dbReference>
<evidence type="ECO:0000313" key="10">
    <source>
        <dbReference type="EMBL" id="SJM58781.1"/>
    </source>
</evidence>
<dbReference type="PANTHER" id="PTHR13058:SF19">
    <property type="entry name" value="LD40940P"/>
    <property type="match status" value="1"/>
</dbReference>
<evidence type="ECO:0000256" key="5">
    <source>
        <dbReference type="ARBA" id="ARBA00022839"/>
    </source>
</evidence>
<dbReference type="InterPro" id="IPR013520">
    <property type="entry name" value="Ribonucl_H"/>
</dbReference>
<keyword evidence="2" id="KW-0540">Nuclease</keyword>
<evidence type="ECO:0000256" key="4">
    <source>
        <dbReference type="ARBA" id="ARBA00022801"/>
    </source>
</evidence>
<dbReference type="Gene3D" id="3.30.420.10">
    <property type="entry name" value="Ribonuclease H-like superfamily/Ribonuclease H"/>
    <property type="match status" value="1"/>
</dbReference>
<reference evidence="10 11" key="1">
    <citation type="submission" date="2017-02" db="EMBL/GenBank/DDBJ databases">
        <authorList>
            <person name="Peterson S.W."/>
        </authorList>
    </citation>
    <scope>NUCLEOTIDE SEQUENCE [LARGE SCALE GENOMIC DNA]</scope>
    <source>
        <strain evidence="10 11">LMG 22410</strain>
    </source>
</reference>
<dbReference type="PANTHER" id="PTHR13058">
    <property type="entry name" value="THREE PRIME REPAIR EXONUCLEASE 1, 2"/>
    <property type="match status" value="1"/>
</dbReference>
<sequence length="219" mass="24116">MFDLETTGVNPRTDRIVTAFVGELNLAGELTHSREWLVNPGIDIPERASEVHGISTDKARAEGMDSKEAVHQISSLLGRLFGAGVPVAAFNAAYDFTLLAHEVDRHGLAPLDPTLVIDPLVIDKQVDRYRKGKRTLGVVASHYGATLDDWHAASADAIAAGHIAQAIGRAHQDVRVPAHQLHELQKTWAREQAESFADYMRKSRDPDFKAESGWPVRDR</sequence>
<dbReference type="CDD" id="cd06127">
    <property type="entry name" value="DEDDh"/>
    <property type="match status" value="1"/>
</dbReference>
<dbReference type="GO" id="GO:0008296">
    <property type="term" value="F:3'-5'-DNA exonuclease activity"/>
    <property type="evidence" value="ECO:0007669"/>
    <property type="project" value="TreeGrafter"/>
</dbReference>
<dbReference type="Pfam" id="PF00929">
    <property type="entry name" value="RNase_T"/>
    <property type="match status" value="1"/>
</dbReference>
<dbReference type="GO" id="GO:0003676">
    <property type="term" value="F:nucleic acid binding"/>
    <property type="evidence" value="ECO:0007669"/>
    <property type="project" value="InterPro"/>
</dbReference>
<evidence type="ECO:0000256" key="8">
    <source>
        <dbReference type="SAM" id="MobiDB-lite"/>
    </source>
</evidence>
<dbReference type="SUPFAM" id="SSF53098">
    <property type="entry name" value="Ribonuclease H-like"/>
    <property type="match status" value="1"/>
</dbReference>
<evidence type="ECO:0000313" key="11">
    <source>
        <dbReference type="Proteomes" id="UP000195787"/>
    </source>
</evidence>